<dbReference type="SUPFAM" id="SSF53474">
    <property type="entry name" value="alpha/beta-Hydrolases"/>
    <property type="match status" value="1"/>
</dbReference>
<protein>
    <recommendedName>
        <fullName evidence="2">AB hydrolase-1 domain-containing protein</fullName>
    </recommendedName>
</protein>
<accession>A0AA39QUD4</accession>
<dbReference type="Pfam" id="PF12697">
    <property type="entry name" value="Abhydrolase_6"/>
    <property type="match status" value="1"/>
</dbReference>
<dbReference type="Proteomes" id="UP001166286">
    <property type="component" value="Unassembled WGS sequence"/>
</dbReference>
<dbReference type="AlphaFoldDB" id="A0AA39QUD4"/>
<comment type="caution">
    <text evidence="3">The sequence shown here is derived from an EMBL/GenBank/DDBJ whole genome shotgun (WGS) entry which is preliminary data.</text>
</comment>
<evidence type="ECO:0000259" key="2">
    <source>
        <dbReference type="Pfam" id="PF12697"/>
    </source>
</evidence>
<keyword evidence="4" id="KW-1185">Reference proteome</keyword>
<sequence length="383" mass="42373">MSPSPPSSSSASSPSNTPCCSSPPATYLSHPRFNRTHTFPASPTHPELQISYADVGRQPSRSASSDDIPTVLFIPGMFATRFSAVWLHPIAERSGARVVVVDRFGMGKSTDVLLEKRISTWLQLVPRLIAHLQIKTFALMSHSAGTVYALNTLWHCRDLLGERPYLALLAPWVHPSISGVTSMQVASWLPTPIFSIWNQIPRLVVTQAMPALALSGAVYNKTSSVITSGAFGGSSPDETKAVEVNRRKIEAGYGLSRDFQAELDTELPRRIFSESTVGANREALLCLKKGPEGLWGVCDDYEVFIKRLVERERAERFKVKVRVFFAAEDSMVGVKGREYMDCCWKEQDELDLESSIVPNTDHDSVLQSIEVLESVFREVASRS</sequence>
<dbReference type="Gene3D" id="3.40.50.1820">
    <property type="entry name" value="alpha/beta hydrolase"/>
    <property type="match status" value="1"/>
</dbReference>
<dbReference type="PANTHER" id="PTHR43433">
    <property type="entry name" value="HYDROLASE, ALPHA/BETA FOLD FAMILY PROTEIN"/>
    <property type="match status" value="1"/>
</dbReference>
<gene>
    <name evidence="3" type="ORF">JMJ35_007752</name>
</gene>
<reference evidence="3" key="1">
    <citation type="submission" date="2023-03" db="EMBL/GenBank/DDBJ databases">
        <title>Complete genome of Cladonia borealis.</title>
        <authorList>
            <person name="Park H."/>
        </authorList>
    </citation>
    <scope>NUCLEOTIDE SEQUENCE</scope>
    <source>
        <strain evidence="3">ANT050790</strain>
    </source>
</reference>
<name>A0AA39QUD4_9LECA</name>
<evidence type="ECO:0000313" key="3">
    <source>
        <dbReference type="EMBL" id="KAK0509358.1"/>
    </source>
</evidence>
<feature type="domain" description="AB hydrolase-1" evidence="2">
    <location>
        <begin position="71"/>
        <end position="210"/>
    </location>
</feature>
<evidence type="ECO:0000256" key="1">
    <source>
        <dbReference type="SAM" id="MobiDB-lite"/>
    </source>
</evidence>
<dbReference type="InterPro" id="IPR029058">
    <property type="entry name" value="AB_hydrolase_fold"/>
</dbReference>
<evidence type="ECO:0000313" key="4">
    <source>
        <dbReference type="Proteomes" id="UP001166286"/>
    </source>
</evidence>
<organism evidence="3 4">
    <name type="scientific">Cladonia borealis</name>
    <dbReference type="NCBI Taxonomy" id="184061"/>
    <lineage>
        <taxon>Eukaryota</taxon>
        <taxon>Fungi</taxon>
        <taxon>Dikarya</taxon>
        <taxon>Ascomycota</taxon>
        <taxon>Pezizomycotina</taxon>
        <taxon>Lecanoromycetes</taxon>
        <taxon>OSLEUM clade</taxon>
        <taxon>Lecanoromycetidae</taxon>
        <taxon>Lecanorales</taxon>
        <taxon>Lecanorineae</taxon>
        <taxon>Cladoniaceae</taxon>
        <taxon>Cladonia</taxon>
    </lineage>
</organism>
<feature type="compositionally biased region" description="Low complexity" evidence="1">
    <location>
        <begin position="7"/>
        <end position="26"/>
    </location>
</feature>
<dbReference type="EMBL" id="JAFEKC020000018">
    <property type="protein sequence ID" value="KAK0509358.1"/>
    <property type="molecule type" value="Genomic_DNA"/>
</dbReference>
<proteinExistence type="predicted"/>
<feature type="region of interest" description="Disordered" evidence="1">
    <location>
        <begin position="1"/>
        <end position="26"/>
    </location>
</feature>
<dbReference type="PANTHER" id="PTHR43433:SF10">
    <property type="entry name" value="AB HYDROLASE-1 DOMAIN-CONTAINING PROTEIN"/>
    <property type="match status" value="1"/>
</dbReference>
<dbReference type="InterPro" id="IPR050471">
    <property type="entry name" value="AB_hydrolase"/>
</dbReference>
<dbReference type="InterPro" id="IPR000073">
    <property type="entry name" value="AB_hydrolase_1"/>
</dbReference>